<keyword evidence="5" id="KW-0966">Cell projection</keyword>
<evidence type="ECO:0000256" key="3">
    <source>
        <dbReference type="ARBA" id="ARBA00022490"/>
    </source>
</evidence>
<proteinExistence type="predicted"/>
<dbReference type="InterPro" id="IPR029058">
    <property type="entry name" value="AB_hydrolase_fold"/>
</dbReference>
<name>A0A1Q9DSR2_SYMMI</name>
<dbReference type="Gene3D" id="1.20.1520.10">
    <property type="entry name" value="ADP-ribosylation factor-like 2-binding protein, domain"/>
    <property type="match status" value="1"/>
</dbReference>
<dbReference type="Proteomes" id="UP000186817">
    <property type="component" value="Unassembled WGS sequence"/>
</dbReference>
<keyword evidence="9" id="KW-1185">Reference proteome</keyword>
<dbReference type="Pfam" id="PF11527">
    <property type="entry name" value="ARL2_Bind_BART"/>
    <property type="match status" value="1"/>
</dbReference>
<gene>
    <name evidence="8" type="ORF">AK812_SmicGene19351</name>
</gene>
<feature type="region of interest" description="Disordered" evidence="6">
    <location>
        <begin position="1192"/>
        <end position="1212"/>
    </location>
</feature>
<organism evidence="8 9">
    <name type="scientific">Symbiodinium microadriaticum</name>
    <name type="common">Dinoflagellate</name>
    <name type="synonym">Zooxanthella microadriatica</name>
    <dbReference type="NCBI Taxonomy" id="2951"/>
    <lineage>
        <taxon>Eukaryota</taxon>
        <taxon>Sar</taxon>
        <taxon>Alveolata</taxon>
        <taxon>Dinophyceae</taxon>
        <taxon>Suessiales</taxon>
        <taxon>Symbiodiniaceae</taxon>
        <taxon>Symbiodinium</taxon>
    </lineage>
</organism>
<evidence type="ECO:0000256" key="6">
    <source>
        <dbReference type="SAM" id="MobiDB-lite"/>
    </source>
</evidence>
<dbReference type="InterPro" id="IPR023379">
    <property type="entry name" value="BART_dom"/>
</dbReference>
<dbReference type="Gene3D" id="3.40.50.1820">
    <property type="entry name" value="alpha/beta hydrolase"/>
    <property type="match status" value="1"/>
</dbReference>
<evidence type="ECO:0000256" key="1">
    <source>
        <dbReference type="ARBA" id="ARBA00004138"/>
    </source>
</evidence>
<evidence type="ECO:0000256" key="4">
    <source>
        <dbReference type="ARBA" id="ARBA00023069"/>
    </source>
</evidence>
<evidence type="ECO:0000313" key="9">
    <source>
        <dbReference type="Proteomes" id="UP000186817"/>
    </source>
</evidence>
<evidence type="ECO:0000259" key="7">
    <source>
        <dbReference type="Pfam" id="PF11527"/>
    </source>
</evidence>
<comment type="caution">
    <text evidence="8">The sequence shown here is derived from an EMBL/GenBank/DDBJ whole genome shotgun (WGS) entry which is preliminary data.</text>
</comment>
<keyword evidence="3" id="KW-0963">Cytoplasm</keyword>
<dbReference type="GO" id="GO:0005929">
    <property type="term" value="C:cilium"/>
    <property type="evidence" value="ECO:0007669"/>
    <property type="project" value="UniProtKB-SubCell"/>
</dbReference>
<protein>
    <recommendedName>
        <fullName evidence="7">BART domain-containing protein</fullName>
    </recommendedName>
</protein>
<dbReference type="EMBL" id="LSRX01000404">
    <property type="protein sequence ID" value="OLP98204.1"/>
    <property type="molecule type" value="Genomic_DNA"/>
</dbReference>
<dbReference type="InterPro" id="IPR042541">
    <property type="entry name" value="BART_sf"/>
</dbReference>
<dbReference type="OrthoDB" id="417510at2759"/>
<reference evidence="8 9" key="1">
    <citation type="submission" date="2016-02" db="EMBL/GenBank/DDBJ databases">
        <title>Genome analysis of coral dinoflagellate symbionts highlights evolutionary adaptations to a symbiotic lifestyle.</title>
        <authorList>
            <person name="Aranda M."/>
            <person name="Li Y."/>
            <person name="Liew Y.J."/>
            <person name="Baumgarten S."/>
            <person name="Simakov O."/>
            <person name="Wilson M."/>
            <person name="Piel J."/>
            <person name="Ashoor H."/>
            <person name="Bougouffa S."/>
            <person name="Bajic V.B."/>
            <person name="Ryu T."/>
            <person name="Ravasi T."/>
            <person name="Bayer T."/>
            <person name="Micklem G."/>
            <person name="Kim H."/>
            <person name="Bhak J."/>
            <person name="Lajeunesse T.C."/>
            <person name="Voolstra C.R."/>
        </authorList>
    </citation>
    <scope>NUCLEOTIDE SEQUENCE [LARGE SCALE GENOMIC DNA]</scope>
    <source>
        <strain evidence="8 9">CCMP2467</strain>
    </source>
</reference>
<dbReference type="SUPFAM" id="SSF53474">
    <property type="entry name" value="alpha/beta-Hydrolases"/>
    <property type="match status" value="1"/>
</dbReference>
<accession>A0A1Q9DSR2</accession>
<evidence type="ECO:0000256" key="2">
    <source>
        <dbReference type="ARBA" id="ARBA00004496"/>
    </source>
</evidence>
<keyword evidence="4" id="KW-0969">Cilium</keyword>
<dbReference type="GO" id="GO:0005737">
    <property type="term" value="C:cytoplasm"/>
    <property type="evidence" value="ECO:0007669"/>
    <property type="project" value="UniProtKB-SubCell"/>
</dbReference>
<sequence>MSKLEEDVSRLQALAAKLAQWLLAEEGFGRSLDDFFRAHSQYFDDYQEEHALHYTTLHKEFSAKLEAEVEGWLAEEGLTTDDLAVILQAAKESVASEDPKEGIDLVEMMLEAVDYQKWIGSIFAIKRRIRERRKVRARKAPPPPPPPSESKVVDVVVPEGIQPGESLHISVDGVGYDVVVPESFEPGMTFQVRAPQGQVQGLDDIKQCGRTFEPCIDGLMDHDSPCKRRRRYYSYYSKWGPSLELAMASKAPELVRCPKCNVAGSKERMAAEGNHHKRSCPLFRPYVLVNCKLCGVAGGPAWIMTSGRHHAWSCPRYSYSDAGECKFCGFVGEVSLVTSKGPHHARLCQRFSPGAADSPKVVVCKYCGLRGSPSMVTGIGEQHLTGCPRSTAKRAESISKPKENEGTLSSWFACLACCNVEPSAGGLHDEIVVKHNGPDDIKKANDIGEADTNVEEIPEEGWSTTVSWKRFLISLLPLPVWRYVQVSDVLLQDKLAELDRAILTGQRDFVVSQSMTERKPQSEAEPVLPKLSWNSTEAQQQWLQLKACVATMLLCQSRRLWTWSTRSRSRPFDLGPGCPLAMRRCFDNKARIPQRGIRGFSHVDSAALLMEFRSVVQWHVCCNGFCQLEERLVQDTPATLDQAKFGKFRFDLLVLCSSGVPIRKPAMVLPPSPKRRLRGKVSPSAINVFTKEKRQLTLKHAQRLLPNLYAYTKGAHFEAEVWLRWLRGFRPGLQLPSVQEASELLMKLSQSRRVDSKLLPAPAAWKPQGVRFMDEQGDARVQNLHGFEEQSGLLTWHEYGGLFRLRRHPSERGIYAVERSAALQRARAMVSRRTVGLQAGKKSAFKSSIVIDTLPPSGPVMEPQWSFIYLHSFSQKGTDYLDFPHYFNVCGANVRVVVPTAPLLEQQCFKDWYVWRGERLQWRRIKFNAWFDYLTDKVFTKILWWRLTVMAKALTFALSVTAISLAMSTDMADMDNALAADGECAAGQECALNALQQKAVVAQLQAEDSVEKFAAALEEGEEELAEAEAQSKVGHTASEAEKWGPSPPPPAAFNPYWGNPYGQMHPGFNPYGGSPYGGNPYSVPGLGVGGCLTKIQGSSCMVFSCAKSRGPTTCNLEGGVAENEICTKSLLAVRERLHGLLRQEVQRVGDPRRVIVGGASQGCCAALDAALTFEQLSFVIPIAPVHALPMATGSADGKQNSAEAGWPKVKRGSCSNHKQDWRAAQHKQKPKADSWNGHHAWQASVEFDTWSKGGGTKSWSKTPNTPTQLPEAADSVEQGLLISAVQALYREELLPQDVLLQWWLHTTDGALASLEEIQTAALAARGHLQVQRSTTGRKGFSVRLKNPPEWFHEFPEDLSDKIPLDAFDEAAQMACEGGWPQEGETAHERIRLAAWLVRNARKSSLRQLSLGRAMALVNLLLSSHSVLGKRQGRLVPYHMSEDFEKQENSRCNLPTSLREGEVCFRLWEDLISHLWVLLAENGGEMMSARLKVEMRSRFQRELSETALGHVSLGCLLDDERLAEHFRVTKRPPAADVICLRSTSRPQFDFKEPVDAENARRNLLAILRNTEDRTPDDKVAVDRSQSWEQDGLLLSSMSPWSIVSSTFLDGRHKEMPSWSSPEIATVSRMEQPMYTEEEV</sequence>
<evidence type="ECO:0000256" key="5">
    <source>
        <dbReference type="ARBA" id="ARBA00023273"/>
    </source>
</evidence>
<feature type="domain" description="BART" evidence="7">
    <location>
        <begin position="22"/>
        <end position="123"/>
    </location>
</feature>
<evidence type="ECO:0000313" key="8">
    <source>
        <dbReference type="EMBL" id="OLP98204.1"/>
    </source>
</evidence>
<comment type="subcellular location">
    <subcellularLocation>
        <location evidence="1">Cell projection</location>
        <location evidence="1">Cilium</location>
    </subcellularLocation>
    <subcellularLocation>
        <location evidence="2">Cytoplasm</location>
    </subcellularLocation>
</comment>